<feature type="compositionally biased region" description="Polar residues" evidence="1">
    <location>
        <begin position="118"/>
        <end position="128"/>
    </location>
</feature>
<feature type="region of interest" description="Disordered" evidence="1">
    <location>
        <begin position="113"/>
        <end position="147"/>
    </location>
</feature>
<dbReference type="AlphaFoldDB" id="A0A5B7BD07"/>
<protein>
    <submittedName>
        <fullName evidence="2">Putative Integral membrane protein hemolysin-III isoform 1</fullName>
    </submittedName>
</protein>
<evidence type="ECO:0000313" key="2">
    <source>
        <dbReference type="EMBL" id="MPA66739.1"/>
    </source>
</evidence>
<dbReference type="EMBL" id="GHES01036180">
    <property type="protein sequence ID" value="MPA66739.1"/>
    <property type="molecule type" value="Transcribed_RNA"/>
</dbReference>
<accession>A0A5B7BD07</accession>
<name>A0A5B7BD07_DAVIN</name>
<proteinExistence type="predicted"/>
<organism evidence="2">
    <name type="scientific">Davidia involucrata</name>
    <name type="common">Dove tree</name>
    <dbReference type="NCBI Taxonomy" id="16924"/>
    <lineage>
        <taxon>Eukaryota</taxon>
        <taxon>Viridiplantae</taxon>
        <taxon>Streptophyta</taxon>
        <taxon>Embryophyta</taxon>
        <taxon>Tracheophyta</taxon>
        <taxon>Spermatophyta</taxon>
        <taxon>Magnoliopsida</taxon>
        <taxon>eudicotyledons</taxon>
        <taxon>Gunneridae</taxon>
        <taxon>Pentapetalae</taxon>
        <taxon>asterids</taxon>
        <taxon>Cornales</taxon>
        <taxon>Nyssaceae</taxon>
        <taxon>Davidia</taxon>
    </lineage>
</organism>
<reference evidence="2" key="1">
    <citation type="submission" date="2019-08" db="EMBL/GenBank/DDBJ databases">
        <title>Reference gene set and small RNA set construction with multiple tissues from Davidia involucrata Baill.</title>
        <authorList>
            <person name="Yang H."/>
            <person name="Zhou C."/>
            <person name="Li G."/>
            <person name="Wang J."/>
            <person name="Gao P."/>
            <person name="Wang M."/>
            <person name="Wang R."/>
            <person name="Zhao Y."/>
        </authorList>
    </citation>
    <scope>NUCLEOTIDE SEQUENCE</scope>
    <source>
        <tissue evidence="2">Mixed with DoveR01_LX</tissue>
    </source>
</reference>
<sequence length="299" mass="33634">MFQQMVDSKFSQYGLANTETALANHNKQHPVPLAAKKTALRDLQNENRIMVPKPLGSSQFPKGSGPTIEAIKVSGAKRPAPECLVSLPHQQSPTSKAADGHLVYVRRKPEAEFGKGSTCDNTNNNADYPQSRKFSDQEIQDDTTQQSQINETKIYSLEVAPIPRDSLMCFSSERPSVPPSLGKSGNILPPADSGFVPIISDIPSLDYPKRMNNHWKERDCQMQNLLKTLEQSNQEDYIQMLRSLSSVELSRHAVELEKRSIQLSLEEAKEMQQVRHLDVLRKYPKNCRAPSTHQDQLEK</sequence>
<dbReference type="PANTHER" id="PTHR34555">
    <property type="entry name" value="INTEGRAL MEMBRANE HEMOLYSIN-III-LIKE PROTEIN"/>
    <property type="match status" value="1"/>
</dbReference>
<dbReference type="PANTHER" id="PTHR34555:SF1">
    <property type="entry name" value="INTEGRAL MEMBRANE HEMOLYSIN-III-LIKE PROTEIN"/>
    <property type="match status" value="1"/>
</dbReference>
<evidence type="ECO:0000256" key="1">
    <source>
        <dbReference type="SAM" id="MobiDB-lite"/>
    </source>
</evidence>
<gene>
    <name evidence="2" type="ORF">Din_036180</name>
</gene>